<gene>
    <name evidence="8" type="primary">ftsZ</name>
    <name evidence="14" type="ORF">CGZ91_10015</name>
</gene>
<dbReference type="GO" id="GO:0005525">
    <property type="term" value="F:GTP binding"/>
    <property type="evidence" value="ECO:0007669"/>
    <property type="project" value="UniProtKB-UniRule"/>
</dbReference>
<name>A0A255EE45_9ACTN</name>
<dbReference type="PANTHER" id="PTHR30314:SF3">
    <property type="entry name" value="MITOCHONDRIAL DIVISION PROTEIN FSZA"/>
    <property type="match status" value="1"/>
</dbReference>
<feature type="compositionally biased region" description="Acidic residues" evidence="11">
    <location>
        <begin position="450"/>
        <end position="459"/>
    </location>
</feature>
<dbReference type="NCBIfam" id="TIGR00065">
    <property type="entry name" value="ftsZ"/>
    <property type="match status" value="1"/>
</dbReference>
<dbReference type="PRINTS" id="PR00423">
    <property type="entry name" value="CELLDVISFTSZ"/>
</dbReference>
<feature type="compositionally biased region" description="Low complexity" evidence="11">
    <location>
        <begin position="424"/>
        <end position="442"/>
    </location>
</feature>
<evidence type="ECO:0000313" key="14">
    <source>
        <dbReference type="EMBL" id="OYN89837.1"/>
    </source>
</evidence>
<dbReference type="HAMAP" id="MF_00909">
    <property type="entry name" value="FtsZ"/>
    <property type="match status" value="1"/>
</dbReference>
<comment type="subunit">
    <text evidence="8">Homodimer. Polymerizes to form a dynamic ring structure in a strictly GTP-dependent manner. Interacts directly with several other division proteins.</text>
</comment>
<evidence type="ECO:0000313" key="15">
    <source>
        <dbReference type="Proteomes" id="UP000216300"/>
    </source>
</evidence>
<feature type="binding site" evidence="8">
    <location>
        <position position="141"/>
    </location>
    <ligand>
        <name>GTP</name>
        <dbReference type="ChEBI" id="CHEBI:37565"/>
    </ligand>
</feature>
<dbReference type="PANTHER" id="PTHR30314">
    <property type="entry name" value="CELL DIVISION PROTEIN FTSZ-RELATED"/>
    <property type="match status" value="1"/>
</dbReference>
<dbReference type="InterPro" id="IPR037103">
    <property type="entry name" value="Tubulin/FtsZ-like_C"/>
</dbReference>
<evidence type="ECO:0000256" key="5">
    <source>
        <dbReference type="ARBA" id="ARBA00023134"/>
    </source>
</evidence>
<feature type="compositionally biased region" description="Low complexity" evidence="11">
    <location>
        <begin position="326"/>
        <end position="415"/>
    </location>
</feature>
<keyword evidence="4 8" id="KW-0547">Nucleotide-binding</keyword>
<proteinExistence type="inferred from homology"/>
<dbReference type="SMART" id="SM00864">
    <property type="entry name" value="Tubulin"/>
    <property type="match status" value="1"/>
</dbReference>
<feature type="domain" description="Tubulin/FtsZ 2-layer sandwich" evidence="13">
    <location>
        <begin position="205"/>
        <end position="322"/>
    </location>
</feature>
<dbReference type="GO" id="GO:0032153">
    <property type="term" value="C:cell division site"/>
    <property type="evidence" value="ECO:0007669"/>
    <property type="project" value="UniProtKB-UniRule"/>
</dbReference>
<comment type="caution">
    <text evidence="14">The sequence shown here is derived from an EMBL/GenBank/DDBJ whole genome shotgun (WGS) entry which is preliminary data.</text>
</comment>
<comment type="similarity">
    <text evidence="1 8 10">Belongs to the FtsZ family.</text>
</comment>
<dbReference type="GO" id="GO:0005737">
    <property type="term" value="C:cytoplasm"/>
    <property type="evidence" value="ECO:0007669"/>
    <property type="project" value="UniProtKB-SubCell"/>
</dbReference>
<evidence type="ECO:0000256" key="10">
    <source>
        <dbReference type="RuleBase" id="RU000631"/>
    </source>
</evidence>
<accession>A0A255EE45</accession>
<dbReference type="InterPro" id="IPR003008">
    <property type="entry name" value="Tubulin_FtsZ_GTPase"/>
</dbReference>
<dbReference type="Proteomes" id="UP000216300">
    <property type="component" value="Unassembled WGS sequence"/>
</dbReference>
<keyword evidence="6 8" id="KW-0717">Septation</keyword>
<dbReference type="SUPFAM" id="SSF55307">
    <property type="entry name" value="Tubulin C-terminal domain-like"/>
    <property type="match status" value="1"/>
</dbReference>
<dbReference type="GO" id="GO:0000917">
    <property type="term" value="P:division septum assembly"/>
    <property type="evidence" value="ECO:0007669"/>
    <property type="project" value="UniProtKB-KW"/>
</dbReference>
<keyword evidence="3 8" id="KW-0132">Cell division</keyword>
<dbReference type="InterPro" id="IPR036525">
    <property type="entry name" value="Tubulin/FtsZ_GTPase_sf"/>
</dbReference>
<evidence type="ECO:0000256" key="4">
    <source>
        <dbReference type="ARBA" id="ARBA00022741"/>
    </source>
</evidence>
<dbReference type="EMBL" id="NMVJ01000008">
    <property type="protein sequence ID" value="OYN89837.1"/>
    <property type="molecule type" value="Genomic_DNA"/>
</dbReference>
<dbReference type="InterPro" id="IPR024757">
    <property type="entry name" value="FtsZ_C"/>
</dbReference>
<sequence length="459" mass="47466">MVTASQNYLAVIKVVGVGGGGVNAVNRMIESGLRGVEFIAVNTDAQALLMSDADVKLDIGRELTRGLGAGADPDKGRQAAEDHSDEIEEALKGADMVFVTAGEGGGTGTGGAPVVAKIARALGALTIGVVTRPFGFEGKRRSTQAESGIAALREEVDTLIVIPNDKLLQMTDHKVAILDAFKQADQVLMQGVSGITDLITTPGLINLDFADVKSVMSNAGSALMGIGSARGEDRAREAAEMAVSSPLLEASIDGAHGVLLSIAGGSDLGLFEVSSAANLIEAAAHEDANIIFGTVIDDALGDEVRITVIAAGFDGGQPPLRQPGVSRQPAQQSSQRPAQQPAFGGQQPAQTQSSQGQSQQPSLGQPQQQPQQQSQQGQPQQSQPQSPFGQPGQASGQSQQGQSSQGHSPSSPFGQRPSAPASRPEQPSQPGGQQNNPFGSQPRQQPRSDDDLDVPDFLK</sequence>
<keyword evidence="7 8" id="KW-0131">Cell cycle</keyword>
<reference evidence="14 15" key="1">
    <citation type="submission" date="2017-07" db="EMBL/GenBank/DDBJ databases">
        <title>Draft whole genome sequences of clinical Proprionibacteriaceae strains.</title>
        <authorList>
            <person name="Bernier A.-M."/>
            <person name="Bernard K."/>
            <person name="Domingo M.-C."/>
        </authorList>
    </citation>
    <scope>NUCLEOTIDE SEQUENCE [LARGE SCALE GENOMIC DNA]</scope>
    <source>
        <strain evidence="14 15">NML 150081</strain>
    </source>
</reference>
<protein>
    <recommendedName>
        <fullName evidence="8 9">Cell division protein FtsZ</fullName>
    </recommendedName>
</protein>
<keyword evidence="2 8" id="KW-0963">Cytoplasm</keyword>
<evidence type="ECO:0000256" key="6">
    <source>
        <dbReference type="ARBA" id="ARBA00023210"/>
    </source>
</evidence>
<organism evidence="14 15">
    <name type="scientific">Parenemella sanctibonifatiensis</name>
    <dbReference type="NCBI Taxonomy" id="2016505"/>
    <lineage>
        <taxon>Bacteria</taxon>
        <taxon>Bacillati</taxon>
        <taxon>Actinomycetota</taxon>
        <taxon>Actinomycetes</taxon>
        <taxon>Propionibacteriales</taxon>
        <taxon>Propionibacteriaceae</taxon>
        <taxon>Parenemella</taxon>
    </lineage>
</organism>
<evidence type="ECO:0000259" key="12">
    <source>
        <dbReference type="SMART" id="SM00864"/>
    </source>
</evidence>
<dbReference type="InterPro" id="IPR045061">
    <property type="entry name" value="FtsZ/CetZ"/>
</dbReference>
<dbReference type="SUPFAM" id="SSF52490">
    <property type="entry name" value="Tubulin nucleotide-binding domain-like"/>
    <property type="match status" value="1"/>
</dbReference>
<feature type="binding site" evidence="8">
    <location>
        <position position="185"/>
    </location>
    <ligand>
        <name>GTP</name>
        <dbReference type="ChEBI" id="CHEBI:37565"/>
    </ligand>
</feature>
<dbReference type="AlphaFoldDB" id="A0A255EE45"/>
<dbReference type="Gene3D" id="3.30.1330.20">
    <property type="entry name" value="Tubulin/FtsZ, C-terminal domain"/>
    <property type="match status" value="1"/>
</dbReference>
<keyword evidence="5 8" id="KW-0342">GTP-binding</keyword>
<evidence type="ECO:0000259" key="13">
    <source>
        <dbReference type="SMART" id="SM00865"/>
    </source>
</evidence>
<dbReference type="CDD" id="cd02201">
    <property type="entry name" value="FtsZ_type1"/>
    <property type="match status" value="1"/>
</dbReference>
<evidence type="ECO:0000256" key="2">
    <source>
        <dbReference type="ARBA" id="ARBA00022490"/>
    </source>
</evidence>
<dbReference type="PROSITE" id="PS01135">
    <property type="entry name" value="FTSZ_2"/>
    <property type="match status" value="1"/>
</dbReference>
<feature type="region of interest" description="Disordered" evidence="11">
    <location>
        <begin position="315"/>
        <end position="459"/>
    </location>
</feature>
<evidence type="ECO:0000256" key="7">
    <source>
        <dbReference type="ARBA" id="ARBA00023306"/>
    </source>
</evidence>
<dbReference type="Gene3D" id="3.40.50.1440">
    <property type="entry name" value="Tubulin/FtsZ, GTPase domain"/>
    <property type="match status" value="1"/>
</dbReference>
<dbReference type="GO" id="GO:0043093">
    <property type="term" value="P:FtsZ-dependent cytokinesis"/>
    <property type="evidence" value="ECO:0007669"/>
    <property type="project" value="UniProtKB-UniRule"/>
</dbReference>
<comment type="subcellular location">
    <subcellularLocation>
        <location evidence="8">Cytoplasm</location>
    </subcellularLocation>
    <text evidence="8">Assembles at midcell at the inner surface of the cytoplasmic membrane.</text>
</comment>
<keyword evidence="15" id="KW-1185">Reference proteome</keyword>
<dbReference type="OrthoDB" id="9813375at2"/>
<evidence type="ECO:0000256" key="1">
    <source>
        <dbReference type="ARBA" id="ARBA00009690"/>
    </source>
</evidence>
<evidence type="ECO:0000256" key="9">
    <source>
        <dbReference type="NCBIfam" id="TIGR00065"/>
    </source>
</evidence>
<dbReference type="Pfam" id="PF12327">
    <property type="entry name" value="FtsZ_C"/>
    <property type="match status" value="1"/>
</dbReference>
<evidence type="ECO:0000256" key="8">
    <source>
        <dbReference type="HAMAP-Rule" id="MF_00909"/>
    </source>
</evidence>
<feature type="binding site" evidence="8">
    <location>
        <begin position="19"/>
        <end position="23"/>
    </location>
    <ligand>
        <name>GTP</name>
        <dbReference type="ChEBI" id="CHEBI:37565"/>
    </ligand>
</feature>
<dbReference type="InterPro" id="IPR008280">
    <property type="entry name" value="Tub_FtsZ_C"/>
</dbReference>
<dbReference type="Pfam" id="PF00091">
    <property type="entry name" value="Tubulin"/>
    <property type="match status" value="1"/>
</dbReference>
<dbReference type="PROSITE" id="PS01134">
    <property type="entry name" value="FTSZ_1"/>
    <property type="match status" value="1"/>
</dbReference>
<comment type="function">
    <text evidence="8 10">Essential cell division protein that forms a contractile ring structure (Z ring) at the future cell division site. The regulation of the ring assembly controls the timing and the location of cell division. One of the functions of the FtsZ ring is to recruit other cell division proteins to the septum to produce a new cell wall between the dividing cells. Binds GTP and shows GTPase activity.</text>
</comment>
<evidence type="ECO:0000256" key="3">
    <source>
        <dbReference type="ARBA" id="ARBA00022618"/>
    </source>
</evidence>
<dbReference type="SMART" id="SM00865">
    <property type="entry name" value="Tubulin_C"/>
    <property type="match status" value="1"/>
</dbReference>
<dbReference type="InterPro" id="IPR000158">
    <property type="entry name" value="Cell_div_FtsZ"/>
</dbReference>
<dbReference type="FunFam" id="3.40.50.1440:FF:000023">
    <property type="entry name" value="Cell division protein FtsZ"/>
    <property type="match status" value="1"/>
</dbReference>
<dbReference type="RefSeq" id="WP_094454820.1">
    <property type="nucleotide sequence ID" value="NZ_NMVJ01000008.1"/>
</dbReference>
<dbReference type="GO" id="GO:0051258">
    <property type="term" value="P:protein polymerization"/>
    <property type="evidence" value="ECO:0007669"/>
    <property type="project" value="UniProtKB-UniRule"/>
</dbReference>
<evidence type="ECO:0000256" key="11">
    <source>
        <dbReference type="SAM" id="MobiDB-lite"/>
    </source>
</evidence>
<dbReference type="InterPro" id="IPR018316">
    <property type="entry name" value="Tubulin/FtsZ_2-layer-sand-dom"/>
</dbReference>
<feature type="domain" description="Tubulin/FtsZ GTPase" evidence="12">
    <location>
        <begin position="11"/>
        <end position="203"/>
    </location>
</feature>
<feature type="binding site" evidence="8">
    <location>
        <begin position="106"/>
        <end position="108"/>
    </location>
    <ligand>
        <name>GTP</name>
        <dbReference type="ChEBI" id="CHEBI:37565"/>
    </ligand>
</feature>
<dbReference type="InterPro" id="IPR020805">
    <property type="entry name" value="Cell_div_FtsZ_CS"/>
</dbReference>
<dbReference type="GO" id="GO:0003924">
    <property type="term" value="F:GTPase activity"/>
    <property type="evidence" value="ECO:0007669"/>
    <property type="project" value="UniProtKB-UniRule"/>
</dbReference>
<feature type="binding site" evidence="8">
    <location>
        <position position="137"/>
    </location>
    <ligand>
        <name>GTP</name>
        <dbReference type="ChEBI" id="CHEBI:37565"/>
    </ligand>
</feature>